<dbReference type="EMBL" id="JACBFH010000005">
    <property type="protein sequence ID" value="NYY96979.1"/>
    <property type="molecule type" value="Genomic_DNA"/>
</dbReference>
<evidence type="ECO:0000259" key="3">
    <source>
        <dbReference type="Pfam" id="PF18417"/>
    </source>
</evidence>
<name>A0A7Z0TXA3_9BRAD</name>
<dbReference type="InterPro" id="IPR041168">
    <property type="entry name" value="LodA_N"/>
</dbReference>
<dbReference type="CDD" id="cd14731">
    <property type="entry name" value="LodA_like_1"/>
    <property type="match status" value="1"/>
</dbReference>
<evidence type="ECO:0000259" key="2">
    <source>
        <dbReference type="Pfam" id="PF17990"/>
    </source>
</evidence>
<geneLocation type="plasmid" evidence="5 6">
    <name>pBb323S2c</name>
</geneLocation>
<keyword evidence="5" id="KW-0614">Plasmid</keyword>
<gene>
    <name evidence="5" type="ORF">G6321_00003245</name>
    <name evidence="4" type="ORF">G6321_54950</name>
</gene>
<dbReference type="AlphaFoldDB" id="A0A7Z0TXA3"/>
<proteinExistence type="predicted"/>
<dbReference type="RefSeq" id="WP_166354658.1">
    <property type="nucleotide sequence ID" value="NZ_CP049702.1"/>
</dbReference>
<sequence>MATVNASEIAWMGIYPPIGIARLGNAQGQDDYTLAPEVIGGTPDARGGFQTAAGGIKRQGVRFHVYARLKSGETIELVHGPDVKISWRVEVANLKAGWYQFNQAMDLPAQFVVPAARRNVDYARRHELDIRPAPRQISGPNLSGPEFRFDDGQILNFFVTLGELRTDYAGRLIFLGGFGKSAPFYAGMRPITFANNDRWYDDICDGPVRARVTVGTTEFEADPGYVVVTPPNFAPGLNGLVTMDDTVREAFMAAGWLARPTTTSFSHDIWPIFDRLTALQWINHGFLVAHGVGSPLDARAVSVISRLADASPENKSWRQQVFALFRAVSPGPGSQRQIPYIYGDLFGEARDIDLTFLSVTPTMFSHLDRWAAGTFVSDWQGPPSLPDFAALSADAQVSQLMRVGLTECLGGPFHPGIELTWPMRRTELWALHQAPQRDDRLLYRLNLVPEGQAVRQDFGSQLTRDTCLGPDGPITAAGPGALTRWLGLPWQTDEASCNSSADYSPSTYLSFPSFWGARVPDQVLSSAAFERARTNVTDPFDDPKLQRLKHALLREDWLRDVRGRTYYERIDKMVQLWATLGMVEPRPTPQALRDIGFPETVHVETGRDHANAGSDEKIALITRIESLRERTAEPAPPAAGVEAPPEAPTPPRHQFRQGEV</sequence>
<dbReference type="EMBL" id="CP088279">
    <property type="protein sequence ID" value="UGX89815.1"/>
    <property type="molecule type" value="Genomic_DNA"/>
</dbReference>
<organism evidence="4">
    <name type="scientific">Bradyrhizobium barranii subsp. barranii</name>
    <dbReference type="NCBI Taxonomy" id="2823807"/>
    <lineage>
        <taxon>Bacteria</taxon>
        <taxon>Pseudomonadati</taxon>
        <taxon>Pseudomonadota</taxon>
        <taxon>Alphaproteobacteria</taxon>
        <taxon>Hyphomicrobiales</taxon>
        <taxon>Nitrobacteraceae</taxon>
        <taxon>Bradyrhizobium</taxon>
        <taxon>Bradyrhizobium barranii</taxon>
    </lineage>
</organism>
<evidence type="ECO:0000313" key="4">
    <source>
        <dbReference type="EMBL" id="NYY96979.1"/>
    </source>
</evidence>
<dbReference type="InterPro" id="IPR041173">
    <property type="entry name" value="LodA_C"/>
</dbReference>
<reference evidence="5 6" key="3">
    <citation type="journal article" date="2022" name="Int. J. Syst. Evol. Microbiol.">
        <title>Strains of Bradyrhizobium barranii sp. nov. associated with legumes native to Canada are symbionts of soybeans and belong to different subspecies (subsp. barranii subsp. nov. and subsp. apii subsp. nov.) and symbiovars (sv. glycinearum and sv. septentrionale).</title>
        <authorList>
            <person name="Bromfield E.S.P."/>
            <person name="Cloutier S."/>
            <person name="Wasai-Hara S."/>
            <person name="Minamisawa K."/>
        </authorList>
    </citation>
    <scope>NUCLEOTIDE SEQUENCE [LARGE SCALE GENOMIC DNA]</scope>
    <source>
        <strain evidence="6">323S2</strain>
        <plasmid evidence="5 6">pBb323S2c</plasmid>
    </source>
</reference>
<protein>
    <submittedName>
        <fullName evidence="5">LodA/GoxA family CTQ-dependent oxidase</fullName>
    </submittedName>
</protein>
<feature type="region of interest" description="Disordered" evidence="1">
    <location>
        <begin position="626"/>
        <end position="660"/>
    </location>
</feature>
<feature type="domain" description="L-lysine epsilon oxidase C-terminal" evidence="3">
    <location>
        <begin position="355"/>
        <end position="503"/>
    </location>
</feature>
<evidence type="ECO:0000313" key="6">
    <source>
        <dbReference type="Proteomes" id="UP000564836"/>
    </source>
</evidence>
<dbReference type="Pfam" id="PF17990">
    <property type="entry name" value="LodA_N"/>
    <property type="match status" value="1"/>
</dbReference>
<reference evidence="4" key="2">
    <citation type="submission" date="2020-06" db="EMBL/GenBank/DDBJ databases">
        <title>Whole Genome Sequence of Bradyrhizobium sp. Strain 323S2.</title>
        <authorList>
            <person name="Bromfield E.S.P."/>
        </authorList>
    </citation>
    <scope>NUCLEOTIDE SEQUENCE [LARGE SCALE GENOMIC DNA]</scope>
    <source>
        <strain evidence="4">323S2</strain>
    </source>
</reference>
<dbReference type="Pfam" id="PF18417">
    <property type="entry name" value="LodA_C"/>
    <property type="match status" value="1"/>
</dbReference>
<feature type="domain" description="L-Lysine epsilon oxidase N-terminal" evidence="2">
    <location>
        <begin position="15"/>
        <end position="228"/>
    </location>
</feature>
<reference evidence="5 6" key="1">
    <citation type="journal article" date="2017" name="Syst. Appl. Microbiol.">
        <title>Soybeans inoculated with root zone soils of Canadian native legumes harbour diverse and novel Bradyrhizobium spp. that possess agricultural potential.</title>
        <authorList>
            <person name="Bromfield E.S.P."/>
            <person name="Cloutier S."/>
            <person name="Tambong J.T."/>
            <person name="Tran Thi T.V."/>
        </authorList>
    </citation>
    <scope>NUCLEOTIDE SEQUENCE [LARGE SCALE GENOMIC DNA]</scope>
    <source>
        <strain evidence="5 6">323S2</strain>
    </source>
</reference>
<accession>A0A7Z0TXA3</accession>
<evidence type="ECO:0000313" key="5">
    <source>
        <dbReference type="EMBL" id="UGX89815.1"/>
    </source>
</evidence>
<dbReference type="Proteomes" id="UP000564836">
    <property type="component" value="Plasmid pBb323S2c"/>
</dbReference>
<evidence type="ECO:0000256" key="1">
    <source>
        <dbReference type="SAM" id="MobiDB-lite"/>
    </source>
</evidence>
<dbReference type="InterPro" id="IPR033798">
    <property type="entry name" value="LodA-like"/>
</dbReference>